<evidence type="ECO:0000313" key="1">
    <source>
        <dbReference type="EMBL" id="KAJ8008071.1"/>
    </source>
</evidence>
<proteinExistence type="predicted"/>
<name>A0ACC2GWM9_DALPE</name>
<gene>
    <name evidence="1" type="ORF">DPEC_G00100960</name>
</gene>
<dbReference type="EMBL" id="CM055735">
    <property type="protein sequence ID" value="KAJ8008071.1"/>
    <property type="molecule type" value="Genomic_DNA"/>
</dbReference>
<evidence type="ECO:0000313" key="2">
    <source>
        <dbReference type="Proteomes" id="UP001157502"/>
    </source>
</evidence>
<keyword evidence="2" id="KW-1185">Reference proteome</keyword>
<protein>
    <submittedName>
        <fullName evidence="1">Uncharacterized protein</fullName>
    </submittedName>
</protein>
<comment type="caution">
    <text evidence="1">The sequence shown here is derived from an EMBL/GenBank/DDBJ whole genome shotgun (WGS) entry which is preliminary data.</text>
</comment>
<accession>A0ACC2GWM9</accession>
<sequence>MSCSAPVLGIADLESFTSTDQNPTGIKPSLHNTSECLNVPLKTTTGSSESLLSSVGPLNCLLADPGEGRFVQGSLAPVEPEAALTQLNRGPPAQLACGFRNPDYNSVPRRLAEVHYPMYPEDLTQHVWTRWICSMECCLAAFEEPLSSV</sequence>
<organism evidence="1 2">
    <name type="scientific">Dallia pectoralis</name>
    <name type="common">Alaska blackfish</name>
    <dbReference type="NCBI Taxonomy" id="75939"/>
    <lineage>
        <taxon>Eukaryota</taxon>
        <taxon>Metazoa</taxon>
        <taxon>Chordata</taxon>
        <taxon>Craniata</taxon>
        <taxon>Vertebrata</taxon>
        <taxon>Euteleostomi</taxon>
        <taxon>Actinopterygii</taxon>
        <taxon>Neopterygii</taxon>
        <taxon>Teleostei</taxon>
        <taxon>Protacanthopterygii</taxon>
        <taxon>Esociformes</taxon>
        <taxon>Umbridae</taxon>
        <taxon>Dallia</taxon>
    </lineage>
</organism>
<dbReference type="Proteomes" id="UP001157502">
    <property type="component" value="Chromosome 8"/>
</dbReference>
<reference evidence="1" key="1">
    <citation type="submission" date="2021-05" db="EMBL/GenBank/DDBJ databases">
        <authorList>
            <person name="Pan Q."/>
            <person name="Jouanno E."/>
            <person name="Zahm M."/>
            <person name="Klopp C."/>
            <person name="Cabau C."/>
            <person name="Louis A."/>
            <person name="Berthelot C."/>
            <person name="Parey E."/>
            <person name="Roest Crollius H."/>
            <person name="Montfort J."/>
            <person name="Robinson-Rechavi M."/>
            <person name="Bouchez O."/>
            <person name="Lampietro C."/>
            <person name="Lopez Roques C."/>
            <person name="Donnadieu C."/>
            <person name="Postlethwait J."/>
            <person name="Bobe J."/>
            <person name="Dillon D."/>
            <person name="Chandos A."/>
            <person name="von Hippel F."/>
            <person name="Guiguen Y."/>
        </authorList>
    </citation>
    <scope>NUCLEOTIDE SEQUENCE</scope>
    <source>
        <strain evidence="1">YG-Jan2019</strain>
    </source>
</reference>